<feature type="transmembrane region" description="Helical" evidence="9">
    <location>
        <begin position="275"/>
        <end position="293"/>
    </location>
</feature>
<keyword evidence="5" id="KW-0997">Cell inner membrane</keyword>
<dbReference type="GO" id="GO:0005886">
    <property type="term" value="C:plasma membrane"/>
    <property type="evidence" value="ECO:0007669"/>
    <property type="project" value="UniProtKB-SubCell"/>
</dbReference>
<keyword evidence="3 9" id="KW-0813">Transport</keyword>
<reference evidence="11 13" key="1">
    <citation type="submission" date="2023-10" db="EMBL/GenBank/DDBJ databases">
        <title>Whole Genome based description of the genera Actinobaculum and Actinotignum reveals a complex phylogenetic relationship within the species included in the genus Actinotignum.</title>
        <authorList>
            <person name="Jensen C.S."/>
            <person name="Dargis R."/>
            <person name="Kemp M."/>
            <person name="Christensen J.J."/>
        </authorList>
    </citation>
    <scope>NUCLEOTIDE SEQUENCE</scope>
    <source>
        <strain evidence="12 13">SLA_B089</strain>
        <strain evidence="11">SLA_B245</strain>
    </source>
</reference>
<keyword evidence="8 9" id="KW-0472">Membrane</keyword>
<evidence type="ECO:0000313" key="13">
    <source>
        <dbReference type="Proteomes" id="UP001284901"/>
    </source>
</evidence>
<keyword evidence="7 9" id="KW-1133">Transmembrane helix</keyword>
<evidence type="ECO:0000256" key="9">
    <source>
        <dbReference type="RuleBase" id="RU361157"/>
    </source>
</evidence>
<dbReference type="RefSeq" id="WP_087070504.1">
    <property type="nucleotide sequence ID" value="NZ_CAUPFC010000019.1"/>
</dbReference>
<dbReference type="GeneID" id="92814612"/>
<keyword evidence="13" id="KW-1185">Reference proteome</keyword>
<keyword evidence="4 9" id="KW-1003">Cell membrane</keyword>
<evidence type="ECO:0000256" key="5">
    <source>
        <dbReference type="ARBA" id="ARBA00022519"/>
    </source>
</evidence>
<dbReference type="PANTHER" id="PTHR30413">
    <property type="entry name" value="INNER MEMBRANE TRANSPORT PERMEASE"/>
    <property type="match status" value="1"/>
</dbReference>
<feature type="domain" description="ABC transmembrane type-2" evidence="10">
    <location>
        <begin position="69"/>
        <end position="300"/>
    </location>
</feature>
<evidence type="ECO:0000256" key="7">
    <source>
        <dbReference type="ARBA" id="ARBA00022989"/>
    </source>
</evidence>
<protein>
    <recommendedName>
        <fullName evidence="9">Transport permease protein</fullName>
    </recommendedName>
</protein>
<evidence type="ECO:0000313" key="14">
    <source>
        <dbReference type="Proteomes" id="UP001288320"/>
    </source>
</evidence>
<comment type="caution">
    <text evidence="11">The sequence shown here is derived from an EMBL/GenBank/DDBJ whole genome shotgun (WGS) entry which is preliminary data.</text>
</comment>
<dbReference type="PROSITE" id="PS51012">
    <property type="entry name" value="ABC_TM2"/>
    <property type="match status" value="1"/>
</dbReference>
<evidence type="ECO:0000313" key="12">
    <source>
        <dbReference type="EMBL" id="MDY5146012.1"/>
    </source>
</evidence>
<evidence type="ECO:0000256" key="1">
    <source>
        <dbReference type="ARBA" id="ARBA00004429"/>
    </source>
</evidence>
<gene>
    <name evidence="11" type="ORF">R6G74_04885</name>
    <name evidence="12" type="ORF">R6P33_03090</name>
</gene>
<evidence type="ECO:0000256" key="8">
    <source>
        <dbReference type="ARBA" id="ARBA00023136"/>
    </source>
</evidence>
<feature type="transmembrane region" description="Helical" evidence="9">
    <location>
        <begin position="179"/>
        <end position="200"/>
    </location>
</feature>
<comment type="subcellular location">
    <subcellularLocation>
        <location evidence="1">Cell inner membrane</location>
        <topology evidence="1">Multi-pass membrane protein</topology>
    </subcellularLocation>
    <subcellularLocation>
        <location evidence="9">Cell membrane</location>
        <topology evidence="9">Multi-pass membrane protein</topology>
    </subcellularLocation>
</comment>
<dbReference type="EMBL" id="JAWNFV010000008">
    <property type="protein sequence ID" value="MDY5140646.1"/>
    <property type="molecule type" value="Genomic_DNA"/>
</dbReference>
<accession>A0AAW9HJI2</accession>
<evidence type="ECO:0000256" key="2">
    <source>
        <dbReference type="ARBA" id="ARBA00007783"/>
    </source>
</evidence>
<dbReference type="Proteomes" id="UP001284901">
    <property type="component" value="Unassembled WGS sequence"/>
</dbReference>
<feature type="transmembrane region" description="Helical" evidence="9">
    <location>
        <begin position="102"/>
        <end position="128"/>
    </location>
</feature>
<dbReference type="AlphaFoldDB" id="A0AAW9HJI2"/>
<feature type="transmembrane region" description="Helical" evidence="9">
    <location>
        <begin position="212"/>
        <end position="238"/>
    </location>
</feature>
<dbReference type="PANTHER" id="PTHR30413:SF8">
    <property type="entry name" value="TRANSPORT PERMEASE PROTEIN"/>
    <property type="match status" value="1"/>
</dbReference>
<evidence type="ECO:0000259" key="10">
    <source>
        <dbReference type="PROSITE" id="PS51012"/>
    </source>
</evidence>
<proteinExistence type="inferred from homology"/>
<dbReference type="GO" id="GO:0015920">
    <property type="term" value="P:lipopolysaccharide transport"/>
    <property type="evidence" value="ECO:0007669"/>
    <property type="project" value="TreeGrafter"/>
</dbReference>
<dbReference type="EMBL" id="JAWNFY010000006">
    <property type="protein sequence ID" value="MDY5146012.1"/>
    <property type="molecule type" value="Genomic_DNA"/>
</dbReference>
<feature type="transmembrane region" description="Helical" evidence="9">
    <location>
        <begin position="68"/>
        <end position="90"/>
    </location>
</feature>
<dbReference type="Proteomes" id="UP001288320">
    <property type="component" value="Unassembled WGS sequence"/>
</dbReference>
<feature type="transmembrane region" description="Helical" evidence="9">
    <location>
        <begin position="149"/>
        <end position="173"/>
    </location>
</feature>
<organism evidence="11 14">
    <name type="scientific">Actinotignum timonense</name>
    <dbReference type="NCBI Taxonomy" id="1870995"/>
    <lineage>
        <taxon>Bacteria</taxon>
        <taxon>Bacillati</taxon>
        <taxon>Actinomycetota</taxon>
        <taxon>Actinomycetes</taxon>
        <taxon>Actinomycetales</taxon>
        <taxon>Actinomycetaceae</taxon>
        <taxon>Actinotignum</taxon>
    </lineage>
</organism>
<dbReference type="InterPro" id="IPR047817">
    <property type="entry name" value="ABC2_TM_bact-type"/>
</dbReference>
<comment type="similarity">
    <text evidence="2 9">Belongs to the ABC-2 integral membrane protein family.</text>
</comment>
<evidence type="ECO:0000256" key="3">
    <source>
        <dbReference type="ARBA" id="ARBA00022448"/>
    </source>
</evidence>
<keyword evidence="6 9" id="KW-0812">Transmembrane</keyword>
<dbReference type="InterPro" id="IPR013525">
    <property type="entry name" value="ABC2_TM"/>
</dbReference>
<dbReference type="GO" id="GO:0140359">
    <property type="term" value="F:ABC-type transporter activity"/>
    <property type="evidence" value="ECO:0007669"/>
    <property type="project" value="InterPro"/>
</dbReference>
<evidence type="ECO:0000256" key="4">
    <source>
        <dbReference type="ARBA" id="ARBA00022475"/>
    </source>
</evidence>
<name>A0AAW9HJI2_9ACTO</name>
<dbReference type="Pfam" id="PF01061">
    <property type="entry name" value="ABC2_membrane"/>
    <property type="match status" value="1"/>
</dbReference>
<evidence type="ECO:0000256" key="6">
    <source>
        <dbReference type="ARBA" id="ARBA00022692"/>
    </source>
</evidence>
<sequence>MAAEREREVSPEAQARFEKLASQDLTRVAIDTGFFSGWRASVRDIFDHRHLLGLLTRRELKARYKDSVLGYVWTLVRPLINLLIYYFAIGKVLGAERAIPDFAIYVFAGLTAWGLFSQIVAASTGAIVSNSGIVKKVYLPREIFPLSAAGAAFVDFLSQLAILVCGALIIRGVPWGSALIYFPISLAVVVVWAVAFGLFLSAANVYLRDVQYLVEVILLIGFWLTPSVYSFAMIAGAAPSWMINLYLLNPTSVAVMGFQHSFWAAGQDALLPSHLLTRLGIFLIIGLVLLWLAQRYFARMQRNFAQEL</sequence>
<evidence type="ECO:0000313" key="11">
    <source>
        <dbReference type="EMBL" id="MDY5140646.1"/>
    </source>
</evidence>